<evidence type="ECO:0000313" key="2">
    <source>
        <dbReference type="EMBL" id="MCW7555602.1"/>
    </source>
</evidence>
<sequence>MTADNRVNSLPECRICVKPINRIGDLKVFIMPIFSSKPTVNRVCLSNGVQLLTCKTGGRKVQSLIIQSHGRYELNRPGLLTKSDTVTVPPGKTFYFYAPHASVLFSNIRRFMSGDFEPLEELMAGQKCADYMLYPTTEAEEWGSESYLTECLALDRINPNKKANKYPLREYDILRIDYPIRLSLVVRKIHCLTKYVRVHCLFCRDSKRGLRPEKNLYYDPGVETPPNVFQGDLGRWHVL</sequence>
<dbReference type="RefSeq" id="WP_262565349.1">
    <property type="nucleotide sequence ID" value="NZ_JAPFCC010000001.1"/>
</dbReference>
<name>A0ABT3N1T6_9GAMM</name>
<protein>
    <recommendedName>
        <fullName evidence="1">Putative adhesin Stv domain-containing protein</fullName>
    </recommendedName>
</protein>
<feature type="domain" description="Putative adhesin Stv" evidence="1">
    <location>
        <begin position="64"/>
        <end position="204"/>
    </location>
</feature>
<evidence type="ECO:0000259" key="1">
    <source>
        <dbReference type="Pfam" id="PF21527"/>
    </source>
</evidence>
<dbReference type="InterPro" id="IPR049002">
    <property type="entry name" value="Stv"/>
</dbReference>
<gene>
    <name evidence="2" type="ORF">NX722_23850</name>
</gene>
<dbReference type="Pfam" id="PF21527">
    <property type="entry name" value="Stv"/>
    <property type="match status" value="1"/>
</dbReference>
<keyword evidence="3" id="KW-1185">Reference proteome</keyword>
<reference evidence="2 3" key="1">
    <citation type="submission" date="2022-10" db="EMBL/GenBank/DDBJ databases">
        <title>High-quality genome sequences of two octocoral-associated bacteria, Endozoicomonas euniceicola EF212 and Endozoicomonas gorgoniicola PS125.</title>
        <authorList>
            <person name="Chiou Y.-J."/>
            <person name="Chen Y.-H."/>
        </authorList>
    </citation>
    <scope>NUCLEOTIDE SEQUENCE [LARGE SCALE GENOMIC DNA]</scope>
    <source>
        <strain evidence="2 3">PS125</strain>
    </source>
</reference>
<proteinExistence type="predicted"/>
<organism evidence="2 3">
    <name type="scientific">Endozoicomonas gorgoniicola</name>
    <dbReference type="NCBI Taxonomy" id="1234144"/>
    <lineage>
        <taxon>Bacteria</taxon>
        <taxon>Pseudomonadati</taxon>
        <taxon>Pseudomonadota</taxon>
        <taxon>Gammaproteobacteria</taxon>
        <taxon>Oceanospirillales</taxon>
        <taxon>Endozoicomonadaceae</taxon>
        <taxon>Endozoicomonas</taxon>
    </lineage>
</organism>
<accession>A0ABT3N1T6</accession>
<dbReference type="EMBL" id="JAPFCC010000001">
    <property type="protein sequence ID" value="MCW7555602.1"/>
    <property type="molecule type" value="Genomic_DNA"/>
</dbReference>
<dbReference type="Proteomes" id="UP001209854">
    <property type="component" value="Unassembled WGS sequence"/>
</dbReference>
<evidence type="ECO:0000313" key="3">
    <source>
        <dbReference type="Proteomes" id="UP001209854"/>
    </source>
</evidence>
<comment type="caution">
    <text evidence="2">The sequence shown here is derived from an EMBL/GenBank/DDBJ whole genome shotgun (WGS) entry which is preliminary data.</text>
</comment>